<keyword evidence="3 4" id="KW-0862">Zinc</keyword>
<comment type="similarity">
    <text evidence="1">Belongs to the beta-class carbonic anhydrase family.</text>
</comment>
<accession>A0A133PWH5</accession>
<dbReference type="OrthoDB" id="9797527at2"/>
<evidence type="ECO:0000313" key="5">
    <source>
        <dbReference type="EMBL" id="KXA33753.1"/>
    </source>
</evidence>
<keyword evidence="2 4" id="KW-0479">Metal-binding</keyword>
<evidence type="ECO:0000256" key="2">
    <source>
        <dbReference type="ARBA" id="ARBA00022723"/>
    </source>
</evidence>
<name>A0A133PWH5_9BACT</name>
<dbReference type="STRING" id="28128.HMPREF3226_02330"/>
<keyword evidence="6" id="KW-1185">Reference proteome</keyword>
<dbReference type="Proteomes" id="UP000070533">
    <property type="component" value="Unassembled WGS sequence"/>
</dbReference>
<dbReference type="Pfam" id="PF00484">
    <property type="entry name" value="Pro_CA"/>
    <property type="match status" value="1"/>
</dbReference>
<dbReference type="GO" id="GO:0004089">
    <property type="term" value="F:carbonate dehydratase activity"/>
    <property type="evidence" value="ECO:0007669"/>
    <property type="project" value="InterPro"/>
</dbReference>
<dbReference type="SMART" id="SM00947">
    <property type="entry name" value="Pro_CA"/>
    <property type="match status" value="1"/>
</dbReference>
<evidence type="ECO:0000256" key="3">
    <source>
        <dbReference type="ARBA" id="ARBA00022833"/>
    </source>
</evidence>
<dbReference type="PANTHER" id="PTHR43175:SF3">
    <property type="entry name" value="CARBON DISULFIDE HYDROLASE"/>
    <property type="match status" value="1"/>
</dbReference>
<sequence length="179" mass="20287">MIEEILKFNTRFVAQKEYENYVTSGQPNRKLAVLSCMDTRLTELLPKAMGLKNGDAKFIKVAGGTMLSLYDSVIRSLLVAVYELECKEIMVVHHSDCGLCRMKAQHFIDLMKQKGISEESLQEAAKHVNLERFFSGFDDVEEDVKLTVNTIRCHPLMPRGFTVRGFIIDSHTGKLSEVL</sequence>
<dbReference type="PATRIC" id="fig|28128.5.peg.2404"/>
<dbReference type="EMBL" id="LRQG01000216">
    <property type="protein sequence ID" value="KXA33753.1"/>
    <property type="molecule type" value="Genomic_DNA"/>
</dbReference>
<comment type="caution">
    <text evidence="5">The sequence shown here is derived from an EMBL/GenBank/DDBJ whole genome shotgun (WGS) entry which is preliminary data.</text>
</comment>
<evidence type="ECO:0000256" key="1">
    <source>
        <dbReference type="ARBA" id="ARBA00006217"/>
    </source>
</evidence>
<dbReference type="GO" id="GO:0008270">
    <property type="term" value="F:zinc ion binding"/>
    <property type="evidence" value="ECO:0007669"/>
    <property type="project" value="InterPro"/>
</dbReference>
<feature type="binding site" evidence="4">
    <location>
        <position position="38"/>
    </location>
    <ligand>
        <name>Zn(2+)</name>
        <dbReference type="ChEBI" id="CHEBI:29105"/>
    </ligand>
</feature>
<feature type="binding site" evidence="4">
    <location>
        <position position="94"/>
    </location>
    <ligand>
        <name>Zn(2+)</name>
        <dbReference type="ChEBI" id="CHEBI:29105"/>
    </ligand>
</feature>
<dbReference type="eggNOG" id="COG0288">
    <property type="taxonomic scope" value="Bacteria"/>
</dbReference>
<dbReference type="CDD" id="cd03379">
    <property type="entry name" value="beta_CA_cladeD"/>
    <property type="match status" value="1"/>
</dbReference>
<dbReference type="Gene3D" id="3.40.1050.10">
    <property type="entry name" value="Carbonic anhydrase"/>
    <property type="match status" value="1"/>
</dbReference>
<feature type="binding site" evidence="4">
    <location>
        <position position="36"/>
    </location>
    <ligand>
        <name>Zn(2+)</name>
        <dbReference type="ChEBI" id="CHEBI:29105"/>
    </ligand>
</feature>
<protein>
    <submittedName>
        <fullName evidence="5">Carbonate dehydratase</fullName>
    </submittedName>
</protein>
<dbReference type="PANTHER" id="PTHR43175">
    <property type="entry name" value="CARBONIC ANHYDRASE"/>
    <property type="match status" value="1"/>
</dbReference>
<gene>
    <name evidence="5" type="ORF">HMPREF3226_02330</name>
</gene>
<dbReference type="InterPro" id="IPR036874">
    <property type="entry name" value="Carbonic_anhydrase_sf"/>
</dbReference>
<proteinExistence type="inferred from homology"/>
<dbReference type="InterPro" id="IPR001765">
    <property type="entry name" value="Carbonic_anhydrase"/>
</dbReference>
<evidence type="ECO:0000256" key="4">
    <source>
        <dbReference type="PIRSR" id="PIRSR601765-1"/>
    </source>
</evidence>
<evidence type="ECO:0000313" key="6">
    <source>
        <dbReference type="Proteomes" id="UP000070533"/>
    </source>
</evidence>
<dbReference type="SUPFAM" id="SSF53056">
    <property type="entry name" value="beta-carbonic anhydrase, cab"/>
    <property type="match status" value="1"/>
</dbReference>
<reference evidence="6" key="1">
    <citation type="submission" date="2016-01" db="EMBL/GenBank/DDBJ databases">
        <authorList>
            <person name="Mitreva M."/>
            <person name="Pepin K.H."/>
            <person name="Mihindukulasuriya K.A."/>
            <person name="Fulton R."/>
            <person name="Fronick C."/>
            <person name="O'Laughlin M."/>
            <person name="Miner T."/>
            <person name="Herter B."/>
            <person name="Rosa B.A."/>
            <person name="Cordes M."/>
            <person name="Tomlinson C."/>
            <person name="Wollam A."/>
            <person name="Palsikar V.B."/>
            <person name="Mardis E.R."/>
            <person name="Wilson R.K."/>
        </authorList>
    </citation>
    <scope>NUCLEOTIDE SEQUENCE [LARGE SCALE GENOMIC DNA]</scope>
    <source>
        <strain evidence="6">MJR7716</strain>
    </source>
</reference>
<dbReference type="RefSeq" id="WP_025877272.1">
    <property type="nucleotide sequence ID" value="NZ_BAAAXP010000020.1"/>
</dbReference>
<comment type="cofactor">
    <cofactor evidence="4">
        <name>Zn(2+)</name>
        <dbReference type="ChEBI" id="CHEBI:29105"/>
    </cofactor>
    <text evidence="4">Binds 1 zinc ion per subunit.</text>
</comment>
<feature type="binding site" evidence="4">
    <location>
        <position position="97"/>
    </location>
    <ligand>
        <name>Zn(2+)</name>
        <dbReference type="ChEBI" id="CHEBI:29105"/>
    </ligand>
</feature>
<organism evidence="5 6">
    <name type="scientific">Prevotella corporis</name>
    <dbReference type="NCBI Taxonomy" id="28128"/>
    <lineage>
        <taxon>Bacteria</taxon>
        <taxon>Pseudomonadati</taxon>
        <taxon>Bacteroidota</taxon>
        <taxon>Bacteroidia</taxon>
        <taxon>Bacteroidales</taxon>
        <taxon>Prevotellaceae</taxon>
        <taxon>Prevotella</taxon>
    </lineage>
</organism>
<dbReference type="AlphaFoldDB" id="A0A133PWH5"/>